<evidence type="ECO:0000313" key="3">
    <source>
        <dbReference type="EMBL" id="MBG9985566.1"/>
    </source>
</evidence>
<feature type="region of interest" description="Disordered" evidence="1">
    <location>
        <begin position="1"/>
        <end position="36"/>
    </location>
</feature>
<feature type="compositionally biased region" description="Acidic residues" evidence="1">
    <location>
        <begin position="13"/>
        <end position="31"/>
    </location>
</feature>
<sequence>MQVGQELVVEAPADPEEPDKPEDPENPEDPEQPERETYVVQAGDSLWVIANKFGVSVNDLKEWNNLESNFIQIGQELIVSQV</sequence>
<dbReference type="PANTHER" id="PTHR33734:SF22">
    <property type="entry name" value="MEMBRANE-BOUND LYTIC MUREIN TRANSGLYCOSYLASE D"/>
    <property type="match status" value="1"/>
</dbReference>
<dbReference type="Pfam" id="PF01476">
    <property type="entry name" value="LysM"/>
    <property type="match status" value="1"/>
</dbReference>
<dbReference type="PANTHER" id="PTHR33734">
    <property type="entry name" value="LYSM DOMAIN-CONTAINING GPI-ANCHORED PROTEIN 2"/>
    <property type="match status" value="1"/>
</dbReference>
<reference evidence="3 4" key="1">
    <citation type="submission" date="2020-07" db="EMBL/GenBank/DDBJ databases">
        <title>Facklamia lactis sp. nov., isolated from raw milk.</title>
        <authorList>
            <person name="Doll E.V."/>
            <person name="Huptas C."/>
            <person name="Staib L."/>
            <person name="Wenning M."/>
            <person name="Scherer S."/>
        </authorList>
    </citation>
    <scope>NUCLEOTIDE SEQUENCE [LARGE SCALE GENOMIC DNA]</scope>
    <source>
        <strain evidence="3 4">DSM 111018</strain>
    </source>
</reference>
<dbReference type="SUPFAM" id="SSF54106">
    <property type="entry name" value="LysM domain"/>
    <property type="match status" value="1"/>
</dbReference>
<name>A0ABS0LN28_9LACT</name>
<dbReference type="InterPro" id="IPR036779">
    <property type="entry name" value="LysM_dom_sf"/>
</dbReference>
<accession>A0ABS0LN28</accession>
<dbReference type="PROSITE" id="PS51782">
    <property type="entry name" value="LYSM"/>
    <property type="match status" value="1"/>
</dbReference>
<dbReference type="Proteomes" id="UP000721415">
    <property type="component" value="Unassembled WGS sequence"/>
</dbReference>
<dbReference type="SMART" id="SM00257">
    <property type="entry name" value="LysM"/>
    <property type="match status" value="1"/>
</dbReference>
<evidence type="ECO:0000256" key="1">
    <source>
        <dbReference type="SAM" id="MobiDB-lite"/>
    </source>
</evidence>
<dbReference type="Gene3D" id="3.10.350.10">
    <property type="entry name" value="LysM domain"/>
    <property type="match status" value="1"/>
</dbReference>
<gene>
    <name evidence="3" type="ORF">HZY91_01495</name>
</gene>
<organism evidence="3 4">
    <name type="scientific">Facklamia lactis</name>
    <dbReference type="NCBI Taxonomy" id="2749967"/>
    <lineage>
        <taxon>Bacteria</taxon>
        <taxon>Bacillati</taxon>
        <taxon>Bacillota</taxon>
        <taxon>Bacilli</taxon>
        <taxon>Lactobacillales</taxon>
        <taxon>Aerococcaceae</taxon>
        <taxon>Facklamia</taxon>
    </lineage>
</organism>
<dbReference type="EMBL" id="JACBXQ010000001">
    <property type="protein sequence ID" value="MBG9985566.1"/>
    <property type="molecule type" value="Genomic_DNA"/>
</dbReference>
<keyword evidence="4" id="KW-1185">Reference proteome</keyword>
<comment type="caution">
    <text evidence="3">The sequence shown here is derived from an EMBL/GenBank/DDBJ whole genome shotgun (WGS) entry which is preliminary data.</text>
</comment>
<protein>
    <submittedName>
        <fullName evidence="3">LysM peptidoglycan-binding domain-containing protein</fullName>
    </submittedName>
</protein>
<evidence type="ECO:0000313" key="4">
    <source>
        <dbReference type="Proteomes" id="UP000721415"/>
    </source>
</evidence>
<feature type="domain" description="LysM" evidence="2">
    <location>
        <begin position="36"/>
        <end position="79"/>
    </location>
</feature>
<evidence type="ECO:0000259" key="2">
    <source>
        <dbReference type="PROSITE" id="PS51782"/>
    </source>
</evidence>
<dbReference type="InterPro" id="IPR018392">
    <property type="entry name" value="LysM"/>
</dbReference>
<dbReference type="CDD" id="cd00118">
    <property type="entry name" value="LysM"/>
    <property type="match status" value="1"/>
</dbReference>
<proteinExistence type="predicted"/>